<sequence length="319" mass="34843">MPPNRSRSPNGVPNLSTRAGRTIVARLATNATINGSDRSLTSTISETRLLRSSTKNLAAMSVAPTGLHDLSTPQVRKIPSSSSRSKTTSSTSSKPSSSLLINGGKRNIKKKATVLFPPESPTTSSDKMLKKTQTNMTRSATATSNFSAPSRRTRKTALTSNDSDESSVLDSSSSDIYSTPTTSITQMKKKTAAPTVKLPERSRKKTLHKSTSTQCDQLQPDNTAFLTCACKPKLSQQTLHQDTLPVTHSHEDKCSQTEISFDLLIEGYNNKIVQPETLVQELRKEKSNNKSAKNTLLLENVLLQIKKLNEEIKKLSKTN</sequence>
<dbReference type="EMBL" id="OU963863">
    <property type="protein sequence ID" value="CAH0385800.1"/>
    <property type="molecule type" value="Genomic_DNA"/>
</dbReference>
<evidence type="ECO:0000313" key="3">
    <source>
        <dbReference type="Proteomes" id="UP001152759"/>
    </source>
</evidence>
<evidence type="ECO:0000313" key="2">
    <source>
        <dbReference type="EMBL" id="CAH0385800.1"/>
    </source>
</evidence>
<reference evidence="2" key="1">
    <citation type="submission" date="2021-12" db="EMBL/GenBank/DDBJ databases">
        <authorList>
            <person name="King R."/>
        </authorList>
    </citation>
    <scope>NUCLEOTIDE SEQUENCE</scope>
</reference>
<feature type="region of interest" description="Disordered" evidence="1">
    <location>
        <begin position="1"/>
        <end position="20"/>
    </location>
</feature>
<accession>A0A9P0A7E0</accession>
<feature type="compositionally biased region" description="Polar residues" evidence="1">
    <location>
        <begin position="1"/>
        <end position="19"/>
    </location>
</feature>
<protein>
    <submittedName>
        <fullName evidence="2">Uncharacterized protein</fullName>
    </submittedName>
</protein>
<name>A0A9P0A7E0_BEMTA</name>
<proteinExistence type="predicted"/>
<feature type="compositionally biased region" description="Low complexity" evidence="1">
    <location>
        <begin position="168"/>
        <end position="185"/>
    </location>
</feature>
<dbReference type="Proteomes" id="UP001152759">
    <property type="component" value="Chromosome 2"/>
</dbReference>
<gene>
    <name evidence="2" type="ORF">BEMITA_LOCUS4990</name>
</gene>
<evidence type="ECO:0000256" key="1">
    <source>
        <dbReference type="SAM" id="MobiDB-lite"/>
    </source>
</evidence>
<feature type="region of interest" description="Disordered" evidence="1">
    <location>
        <begin position="64"/>
        <end position="215"/>
    </location>
</feature>
<keyword evidence="3" id="KW-1185">Reference proteome</keyword>
<dbReference type="AlphaFoldDB" id="A0A9P0A7E0"/>
<feature type="compositionally biased region" description="Polar residues" evidence="1">
    <location>
        <begin position="121"/>
        <end position="150"/>
    </location>
</feature>
<organism evidence="2 3">
    <name type="scientific">Bemisia tabaci</name>
    <name type="common">Sweetpotato whitefly</name>
    <name type="synonym">Aleurodes tabaci</name>
    <dbReference type="NCBI Taxonomy" id="7038"/>
    <lineage>
        <taxon>Eukaryota</taxon>
        <taxon>Metazoa</taxon>
        <taxon>Ecdysozoa</taxon>
        <taxon>Arthropoda</taxon>
        <taxon>Hexapoda</taxon>
        <taxon>Insecta</taxon>
        <taxon>Pterygota</taxon>
        <taxon>Neoptera</taxon>
        <taxon>Paraneoptera</taxon>
        <taxon>Hemiptera</taxon>
        <taxon>Sternorrhyncha</taxon>
        <taxon>Aleyrodoidea</taxon>
        <taxon>Aleyrodidae</taxon>
        <taxon>Aleyrodinae</taxon>
        <taxon>Bemisia</taxon>
    </lineage>
</organism>
<feature type="compositionally biased region" description="Low complexity" evidence="1">
    <location>
        <begin position="76"/>
        <end position="101"/>
    </location>
</feature>